<gene>
    <name evidence="8" type="ORF">GCM10007891_13050</name>
</gene>
<dbReference type="RefSeq" id="WP_284722828.1">
    <property type="nucleotide sequence ID" value="NZ_BSND01000004.1"/>
</dbReference>
<evidence type="ECO:0000259" key="7">
    <source>
        <dbReference type="Pfam" id="PF06271"/>
    </source>
</evidence>
<dbReference type="PANTHER" id="PTHR36115">
    <property type="entry name" value="PROLINE-RICH ANTIGEN HOMOLOG-RELATED"/>
    <property type="match status" value="1"/>
</dbReference>
<keyword evidence="5 6" id="KW-0472">Membrane</keyword>
<evidence type="ECO:0000256" key="6">
    <source>
        <dbReference type="SAM" id="Phobius"/>
    </source>
</evidence>
<dbReference type="Pfam" id="PF06271">
    <property type="entry name" value="RDD"/>
    <property type="match status" value="1"/>
</dbReference>
<dbReference type="InterPro" id="IPR010432">
    <property type="entry name" value="RDD"/>
</dbReference>
<sequence length="141" mass="16046">MSVAVHNRPGPIRQLMAMVYDFLLLLSALLFAAIIPVALNGGEAITPGNVFFLIYLLSVCFLFYGWFWTHGGQTLGMRAWKIKLISLTTPSISWKQAAIRFSLGVLSWLCLGLGFWWQWLSKDKQSWYNQVAKTSLIFIKE</sequence>
<keyword evidence="9" id="KW-1185">Reference proteome</keyword>
<reference evidence="8" key="1">
    <citation type="journal article" date="2014" name="Int. J. Syst. Evol. Microbiol.">
        <title>Complete genome of a new Firmicutes species belonging to the dominant human colonic microbiota ('Ruminococcus bicirculans') reveals two chromosomes and a selective capacity to utilize plant glucans.</title>
        <authorList>
            <consortium name="NISC Comparative Sequencing Program"/>
            <person name="Wegmann U."/>
            <person name="Louis P."/>
            <person name="Goesmann A."/>
            <person name="Henrissat B."/>
            <person name="Duncan S.H."/>
            <person name="Flint H.J."/>
        </authorList>
    </citation>
    <scope>NUCLEOTIDE SEQUENCE</scope>
    <source>
        <strain evidence="8">NBRC 102424</strain>
    </source>
</reference>
<evidence type="ECO:0000313" key="9">
    <source>
        <dbReference type="Proteomes" id="UP001161423"/>
    </source>
</evidence>
<proteinExistence type="predicted"/>
<evidence type="ECO:0000256" key="4">
    <source>
        <dbReference type="ARBA" id="ARBA00022989"/>
    </source>
</evidence>
<reference evidence="8" key="2">
    <citation type="submission" date="2023-01" db="EMBL/GenBank/DDBJ databases">
        <title>Draft genome sequence of Methylophaga thalassica strain NBRC 102424.</title>
        <authorList>
            <person name="Sun Q."/>
            <person name="Mori K."/>
        </authorList>
    </citation>
    <scope>NUCLEOTIDE SEQUENCE</scope>
    <source>
        <strain evidence="8">NBRC 102424</strain>
    </source>
</reference>
<comment type="subcellular location">
    <subcellularLocation>
        <location evidence="1">Cell membrane</location>
        <topology evidence="1">Multi-pass membrane protein</topology>
    </subcellularLocation>
</comment>
<evidence type="ECO:0000256" key="5">
    <source>
        <dbReference type="ARBA" id="ARBA00023136"/>
    </source>
</evidence>
<name>A0ABQ5TTG4_9GAMM</name>
<feature type="transmembrane region" description="Helical" evidence="6">
    <location>
        <begin position="97"/>
        <end position="119"/>
    </location>
</feature>
<evidence type="ECO:0000256" key="2">
    <source>
        <dbReference type="ARBA" id="ARBA00022475"/>
    </source>
</evidence>
<accession>A0ABQ5TTG4</accession>
<comment type="caution">
    <text evidence="8">The sequence shown here is derived from an EMBL/GenBank/DDBJ whole genome shotgun (WGS) entry which is preliminary data.</text>
</comment>
<dbReference type="PANTHER" id="PTHR36115:SF10">
    <property type="entry name" value="RDD DOMAIN-CONTAINING PROTEIN"/>
    <property type="match status" value="1"/>
</dbReference>
<evidence type="ECO:0000313" key="8">
    <source>
        <dbReference type="EMBL" id="GLP99451.1"/>
    </source>
</evidence>
<evidence type="ECO:0000256" key="3">
    <source>
        <dbReference type="ARBA" id="ARBA00022692"/>
    </source>
</evidence>
<evidence type="ECO:0000256" key="1">
    <source>
        <dbReference type="ARBA" id="ARBA00004651"/>
    </source>
</evidence>
<feature type="transmembrane region" description="Helical" evidence="6">
    <location>
        <begin position="50"/>
        <end position="68"/>
    </location>
</feature>
<feature type="transmembrane region" description="Helical" evidence="6">
    <location>
        <begin position="18"/>
        <end position="38"/>
    </location>
</feature>
<keyword evidence="2" id="KW-1003">Cell membrane</keyword>
<feature type="domain" description="RDD" evidence="7">
    <location>
        <begin position="9"/>
        <end position="128"/>
    </location>
</feature>
<dbReference type="InterPro" id="IPR051791">
    <property type="entry name" value="Pra-immunoreactive"/>
</dbReference>
<keyword evidence="4 6" id="KW-1133">Transmembrane helix</keyword>
<dbReference type="EMBL" id="BSND01000004">
    <property type="protein sequence ID" value="GLP99451.1"/>
    <property type="molecule type" value="Genomic_DNA"/>
</dbReference>
<dbReference type="Proteomes" id="UP001161423">
    <property type="component" value="Unassembled WGS sequence"/>
</dbReference>
<protein>
    <submittedName>
        <fullName evidence="8">RDD family protein</fullName>
    </submittedName>
</protein>
<organism evidence="8 9">
    <name type="scientific">Methylophaga thalassica</name>
    <dbReference type="NCBI Taxonomy" id="40223"/>
    <lineage>
        <taxon>Bacteria</taxon>
        <taxon>Pseudomonadati</taxon>
        <taxon>Pseudomonadota</taxon>
        <taxon>Gammaproteobacteria</taxon>
        <taxon>Thiotrichales</taxon>
        <taxon>Piscirickettsiaceae</taxon>
        <taxon>Methylophaga</taxon>
    </lineage>
</organism>
<keyword evidence="3 6" id="KW-0812">Transmembrane</keyword>